<dbReference type="Pfam" id="PF00941">
    <property type="entry name" value="FAD_binding_5"/>
    <property type="match status" value="1"/>
</dbReference>
<dbReference type="Pfam" id="PF03450">
    <property type="entry name" value="CO_deh_flav_C"/>
    <property type="match status" value="1"/>
</dbReference>
<keyword evidence="3" id="KW-0560">Oxidoreductase</keyword>
<dbReference type="SUPFAM" id="SSF55447">
    <property type="entry name" value="CO dehydrogenase flavoprotein C-terminal domain-like"/>
    <property type="match status" value="1"/>
</dbReference>
<dbReference type="PROSITE" id="PS51387">
    <property type="entry name" value="FAD_PCMH"/>
    <property type="match status" value="1"/>
</dbReference>
<organism evidence="5 6">
    <name type="scientific">Jatrophihabitans cynanchi</name>
    <dbReference type="NCBI Taxonomy" id="2944128"/>
    <lineage>
        <taxon>Bacteria</taxon>
        <taxon>Bacillati</taxon>
        <taxon>Actinomycetota</taxon>
        <taxon>Actinomycetes</taxon>
        <taxon>Jatrophihabitantales</taxon>
        <taxon>Jatrophihabitantaceae</taxon>
        <taxon>Jatrophihabitans</taxon>
    </lineage>
</organism>
<dbReference type="SUPFAM" id="SSF56176">
    <property type="entry name" value="FAD-binding/transporter-associated domain-like"/>
    <property type="match status" value="1"/>
</dbReference>
<evidence type="ECO:0000256" key="3">
    <source>
        <dbReference type="ARBA" id="ARBA00023002"/>
    </source>
</evidence>
<evidence type="ECO:0000256" key="2">
    <source>
        <dbReference type="ARBA" id="ARBA00022827"/>
    </source>
</evidence>
<gene>
    <name evidence="5" type="ORF">M6B22_00655</name>
</gene>
<feature type="domain" description="FAD-binding PCMH-type" evidence="4">
    <location>
        <begin position="1"/>
        <end position="177"/>
    </location>
</feature>
<dbReference type="SMART" id="SM01092">
    <property type="entry name" value="CO_deh_flav_C"/>
    <property type="match status" value="1"/>
</dbReference>
<evidence type="ECO:0000256" key="1">
    <source>
        <dbReference type="ARBA" id="ARBA00022630"/>
    </source>
</evidence>
<dbReference type="InterPro" id="IPR051312">
    <property type="entry name" value="Diverse_Substr_Oxidored"/>
</dbReference>
<dbReference type="RefSeq" id="WP_269443832.1">
    <property type="nucleotide sequence ID" value="NZ_CP097463.1"/>
</dbReference>
<accession>A0ABY7JXJ8</accession>
<reference evidence="5" key="1">
    <citation type="submission" date="2022-05" db="EMBL/GenBank/DDBJ databases">
        <title>Jatrophihabitans sp. SB3-54 whole genome sequence.</title>
        <authorList>
            <person name="Suh M.K."/>
            <person name="Eom M.K."/>
            <person name="Kim J.S."/>
            <person name="Kim H.S."/>
            <person name="Do H.E."/>
            <person name="Shin Y.K."/>
            <person name="Lee J.-S."/>
        </authorList>
    </citation>
    <scope>NUCLEOTIDE SEQUENCE</scope>
    <source>
        <strain evidence="5">SB3-54</strain>
    </source>
</reference>
<dbReference type="EMBL" id="CP097463">
    <property type="protein sequence ID" value="WAX57293.1"/>
    <property type="molecule type" value="Genomic_DNA"/>
</dbReference>
<dbReference type="Gene3D" id="3.30.43.10">
    <property type="entry name" value="Uridine Diphospho-n-acetylenolpyruvylglucosamine Reductase, domain 2"/>
    <property type="match status" value="1"/>
</dbReference>
<dbReference type="Proteomes" id="UP001164693">
    <property type="component" value="Chromosome"/>
</dbReference>
<keyword evidence="1" id="KW-0285">Flavoprotein</keyword>
<evidence type="ECO:0000313" key="6">
    <source>
        <dbReference type="Proteomes" id="UP001164693"/>
    </source>
</evidence>
<dbReference type="PANTHER" id="PTHR42659:SF2">
    <property type="entry name" value="XANTHINE DEHYDROGENASE SUBUNIT C-RELATED"/>
    <property type="match status" value="1"/>
</dbReference>
<sequence>MKPPPFGYSRPESVAEALTTLADLGADGKVLAGGQSLLPILSMRLAAPHHLVDINRLHELDYVRVDAQAVRVGALARHAHVLADEDAYRAQPLLRTALRLVAHATIRNRGTTVGSLAHADPAGEMTAVLALLDGTVRVASAGGARDVAAGDFFLGPLESAVQAGELAVEASFPVLPAGAGTEFVEVARRHGDYAVCGVAALVQLDATGAVSAARAAYLSVSATPLVLDLTEAAVPGSGAAPDFAAAADAARGQLEPEADIHATADYRLHLAGVLTARALEGAYRQAQERSRA</sequence>
<dbReference type="InterPro" id="IPR016167">
    <property type="entry name" value="FAD-bd_PCMH_sub1"/>
</dbReference>
<dbReference type="InterPro" id="IPR002346">
    <property type="entry name" value="Mopterin_DH_FAD-bd"/>
</dbReference>
<keyword evidence="6" id="KW-1185">Reference proteome</keyword>
<proteinExistence type="predicted"/>
<dbReference type="InterPro" id="IPR005107">
    <property type="entry name" value="CO_DH_flav_C"/>
</dbReference>
<keyword evidence="2" id="KW-0274">FAD</keyword>
<name>A0ABY7JXJ8_9ACTN</name>
<dbReference type="InterPro" id="IPR016169">
    <property type="entry name" value="FAD-bd_PCMH_sub2"/>
</dbReference>
<dbReference type="Gene3D" id="3.30.465.10">
    <property type="match status" value="1"/>
</dbReference>
<dbReference type="InterPro" id="IPR036318">
    <property type="entry name" value="FAD-bd_PCMH-like_sf"/>
</dbReference>
<dbReference type="PANTHER" id="PTHR42659">
    <property type="entry name" value="XANTHINE DEHYDROGENASE SUBUNIT C-RELATED"/>
    <property type="match status" value="1"/>
</dbReference>
<evidence type="ECO:0000259" key="4">
    <source>
        <dbReference type="PROSITE" id="PS51387"/>
    </source>
</evidence>
<protein>
    <submittedName>
        <fullName evidence="5">FAD binding domain-containing protein</fullName>
    </submittedName>
</protein>
<dbReference type="InterPro" id="IPR036683">
    <property type="entry name" value="CO_DH_flav_C_dom_sf"/>
</dbReference>
<dbReference type="InterPro" id="IPR016166">
    <property type="entry name" value="FAD-bd_PCMH"/>
</dbReference>
<dbReference type="Gene3D" id="3.30.390.50">
    <property type="entry name" value="CO dehydrogenase flavoprotein, C-terminal domain"/>
    <property type="match status" value="1"/>
</dbReference>
<evidence type="ECO:0000313" key="5">
    <source>
        <dbReference type="EMBL" id="WAX57293.1"/>
    </source>
</evidence>